<organism evidence="1 2">
    <name type="scientific">Araneus ventricosus</name>
    <name type="common">Orbweaver spider</name>
    <name type="synonym">Epeira ventricosa</name>
    <dbReference type="NCBI Taxonomy" id="182803"/>
    <lineage>
        <taxon>Eukaryota</taxon>
        <taxon>Metazoa</taxon>
        <taxon>Ecdysozoa</taxon>
        <taxon>Arthropoda</taxon>
        <taxon>Chelicerata</taxon>
        <taxon>Arachnida</taxon>
        <taxon>Araneae</taxon>
        <taxon>Araneomorphae</taxon>
        <taxon>Entelegynae</taxon>
        <taxon>Araneoidea</taxon>
        <taxon>Araneidae</taxon>
        <taxon>Araneus</taxon>
    </lineage>
</organism>
<dbReference type="Proteomes" id="UP000499080">
    <property type="component" value="Unassembled WGS sequence"/>
</dbReference>
<protein>
    <submittedName>
        <fullName evidence="1">Uncharacterized protein</fullName>
    </submittedName>
</protein>
<evidence type="ECO:0000313" key="2">
    <source>
        <dbReference type="Proteomes" id="UP000499080"/>
    </source>
</evidence>
<comment type="caution">
    <text evidence="1">The sequence shown here is derived from an EMBL/GenBank/DDBJ whole genome shotgun (WGS) entry which is preliminary data.</text>
</comment>
<proteinExistence type="predicted"/>
<reference evidence="1 2" key="1">
    <citation type="journal article" date="2019" name="Sci. Rep.">
        <title>Orb-weaving spider Araneus ventricosus genome elucidates the spidroin gene catalogue.</title>
        <authorList>
            <person name="Kono N."/>
            <person name="Nakamura H."/>
            <person name="Ohtoshi R."/>
            <person name="Moran D.A.P."/>
            <person name="Shinohara A."/>
            <person name="Yoshida Y."/>
            <person name="Fujiwara M."/>
            <person name="Mori M."/>
            <person name="Tomita M."/>
            <person name="Arakawa K."/>
        </authorList>
    </citation>
    <scope>NUCLEOTIDE SEQUENCE [LARGE SCALE GENOMIC DNA]</scope>
</reference>
<evidence type="ECO:0000313" key="1">
    <source>
        <dbReference type="EMBL" id="GBN15847.1"/>
    </source>
</evidence>
<dbReference type="AlphaFoldDB" id="A0A4Y2LR62"/>
<dbReference type="EMBL" id="BGPR01006070">
    <property type="protein sequence ID" value="GBN15847.1"/>
    <property type="molecule type" value="Genomic_DNA"/>
</dbReference>
<sequence length="96" mass="10835">MREKARGPGQETATNFLRRKAFLFASCSQPKQAELGHSFLDANGVVDAPVFLILRNVFGSSERHLGESVYLLRSAFPPAAAEIKVCETRRKWWTLR</sequence>
<keyword evidence="2" id="KW-1185">Reference proteome</keyword>
<accession>A0A4Y2LR62</accession>
<gene>
    <name evidence="1" type="ORF">AVEN_268378_1</name>
</gene>
<name>A0A4Y2LR62_ARAVE</name>